<gene>
    <name evidence="2" type="ORF">K469DRAFT_208598</name>
</gene>
<dbReference type="PANTHER" id="PTHR43130:SF3">
    <property type="entry name" value="HTH-TYPE TRANSCRIPTIONAL REGULATOR RV1931C"/>
    <property type="match status" value="1"/>
</dbReference>
<dbReference type="PANTHER" id="PTHR43130">
    <property type="entry name" value="ARAC-FAMILY TRANSCRIPTIONAL REGULATOR"/>
    <property type="match status" value="1"/>
</dbReference>
<dbReference type="InterPro" id="IPR052158">
    <property type="entry name" value="INH-QAR"/>
</dbReference>
<proteinExistence type="predicted"/>
<dbReference type="AlphaFoldDB" id="A0A6A6E0Q4"/>
<dbReference type="InterPro" id="IPR029062">
    <property type="entry name" value="Class_I_gatase-like"/>
</dbReference>
<protein>
    <submittedName>
        <fullName evidence="2">Class I glutamine amidotransferase-like protein</fullName>
    </submittedName>
</protein>
<keyword evidence="3" id="KW-1185">Reference proteome</keyword>
<dbReference type="Pfam" id="PF01965">
    <property type="entry name" value="DJ-1_PfpI"/>
    <property type="match status" value="1"/>
</dbReference>
<dbReference type="GO" id="GO:0016740">
    <property type="term" value="F:transferase activity"/>
    <property type="evidence" value="ECO:0007669"/>
    <property type="project" value="UniProtKB-KW"/>
</dbReference>
<evidence type="ECO:0000259" key="1">
    <source>
        <dbReference type="Pfam" id="PF01965"/>
    </source>
</evidence>
<evidence type="ECO:0000313" key="2">
    <source>
        <dbReference type="EMBL" id="KAF2183486.1"/>
    </source>
</evidence>
<keyword evidence="2" id="KW-0808">Transferase</keyword>
<organism evidence="2 3">
    <name type="scientific">Zopfia rhizophila CBS 207.26</name>
    <dbReference type="NCBI Taxonomy" id="1314779"/>
    <lineage>
        <taxon>Eukaryota</taxon>
        <taxon>Fungi</taxon>
        <taxon>Dikarya</taxon>
        <taxon>Ascomycota</taxon>
        <taxon>Pezizomycotina</taxon>
        <taxon>Dothideomycetes</taxon>
        <taxon>Dothideomycetes incertae sedis</taxon>
        <taxon>Zopfiaceae</taxon>
        <taxon>Zopfia</taxon>
    </lineage>
</organism>
<keyword evidence="2" id="KW-0315">Glutamine amidotransferase</keyword>
<accession>A0A6A6E0Q4</accession>
<dbReference type="CDD" id="cd03139">
    <property type="entry name" value="GATase1_PfpI_2"/>
    <property type="match status" value="1"/>
</dbReference>
<feature type="domain" description="DJ-1/PfpI" evidence="1">
    <location>
        <begin position="5"/>
        <end position="197"/>
    </location>
</feature>
<reference evidence="2" key="1">
    <citation type="journal article" date="2020" name="Stud. Mycol.">
        <title>101 Dothideomycetes genomes: a test case for predicting lifestyles and emergence of pathogens.</title>
        <authorList>
            <person name="Haridas S."/>
            <person name="Albert R."/>
            <person name="Binder M."/>
            <person name="Bloem J."/>
            <person name="Labutti K."/>
            <person name="Salamov A."/>
            <person name="Andreopoulos B."/>
            <person name="Baker S."/>
            <person name="Barry K."/>
            <person name="Bills G."/>
            <person name="Bluhm B."/>
            <person name="Cannon C."/>
            <person name="Castanera R."/>
            <person name="Culley D."/>
            <person name="Daum C."/>
            <person name="Ezra D."/>
            <person name="Gonzalez J."/>
            <person name="Henrissat B."/>
            <person name="Kuo A."/>
            <person name="Liang C."/>
            <person name="Lipzen A."/>
            <person name="Lutzoni F."/>
            <person name="Magnuson J."/>
            <person name="Mondo S."/>
            <person name="Nolan M."/>
            <person name="Ohm R."/>
            <person name="Pangilinan J."/>
            <person name="Park H.-J."/>
            <person name="Ramirez L."/>
            <person name="Alfaro M."/>
            <person name="Sun H."/>
            <person name="Tritt A."/>
            <person name="Yoshinaga Y."/>
            <person name="Zwiers L.-H."/>
            <person name="Turgeon B."/>
            <person name="Goodwin S."/>
            <person name="Spatafora J."/>
            <person name="Crous P."/>
            <person name="Grigoriev I."/>
        </authorList>
    </citation>
    <scope>NUCLEOTIDE SEQUENCE</scope>
    <source>
        <strain evidence="2">CBS 207.26</strain>
    </source>
</reference>
<sequence length="225" mass="24342">MSKYSVAALLFEGADVLDFTGPIEVFSLVLSKPDLDSPRVFSITTFGKTPIITASTNTLKYQVDKSFEDVKKELQEFDILLVPGGPPTVMTNLITSNYGKDILELINTFVALPPRENRQRILLSVCTGAWVLGAAGVLKGRTATTHHMCYDGLKALDQSVTVAKKRWVDVGTSEAGVGIVTAGGVSSGMDAALYVVEKLTSKESAGFAAELLEFERRGENYVEAW</sequence>
<dbReference type="EMBL" id="ML994642">
    <property type="protein sequence ID" value="KAF2183486.1"/>
    <property type="molecule type" value="Genomic_DNA"/>
</dbReference>
<dbReference type="InterPro" id="IPR002818">
    <property type="entry name" value="DJ-1/PfpI"/>
</dbReference>
<dbReference type="Proteomes" id="UP000800200">
    <property type="component" value="Unassembled WGS sequence"/>
</dbReference>
<dbReference type="SUPFAM" id="SSF52317">
    <property type="entry name" value="Class I glutamine amidotransferase-like"/>
    <property type="match status" value="1"/>
</dbReference>
<dbReference type="OrthoDB" id="543156at2759"/>
<name>A0A6A6E0Q4_9PEZI</name>
<evidence type="ECO:0000313" key="3">
    <source>
        <dbReference type="Proteomes" id="UP000800200"/>
    </source>
</evidence>
<dbReference type="Gene3D" id="3.40.50.880">
    <property type="match status" value="1"/>
</dbReference>